<proteinExistence type="inferred from homology"/>
<evidence type="ECO:0000256" key="2">
    <source>
        <dbReference type="ARBA" id="ARBA00022679"/>
    </source>
</evidence>
<keyword evidence="5" id="KW-1185">Reference proteome</keyword>
<evidence type="ECO:0000313" key="4">
    <source>
        <dbReference type="EMBL" id="EMI56481.1"/>
    </source>
</evidence>
<evidence type="ECO:0000313" key="5">
    <source>
        <dbReference type="Proteomes" id="UP000011885"/>
    </source>
</evidence>
<dbReference type="RefSeq" id="WP_008677185.1">
    <property type="nucleotide sequence ID" value="NZ_ANOH01000144.1"/>
</dbReference>
<dbReference type="Pfam" id="PF00685">
    <property type="entry name" value="Sulfotransfer_1"/>
    <property type="match status" value="1"/>
</dbReference>
<dbReference type="GO" id="GO:0008146">
    <property type="term" value="F:sulfotransferase activity"/>
    <property type="evidence" value="ECO:0007669"/>
    <property type="project" value="InterPro"/>
</dbReference>
<reference evidence="4 5" key="1">
    <citation type="journal article" date="2013" name="Mar. Genomics">
        <title>Expression of sulfatases in Rhodopirellula baltica and the diversity of sulfatases in the genus Rhodopirellula.</title>
        <authorList>
            <person name="Wegner C.E."/>
            <person name="Richter-Heitmann T."/>
            <person name="Klindworth A."/>
            <person name="Klockow C."/>
            <person name="Richter M."/>
            <person name="Achstetter T."/>
            <person name="Glockner F.O."/>
            <person name="Harder J."/>
        </authorList>
    </citation>
    <scope>NUCLEOTIDE SEQUENCE [LARGE SCALE GENOMIC DNA]</scope>
    <source>
        <strain evidence="4 5">SM41</strain>
    </source>
</reference>
<comment type="similarity">
    <text evidence="1">Belongs to the sulfotransferase 1 family.</text>
</comment>
<dbReference type="Proteomes" id="UP000011885">
    <property type="component" value="Unassembled WGS sequence"/>
</dbReference>
<organism evidence="4 5">
    <name type="scientific">Rhodopirellula sallentina SM41</name>
    <dbReference type="NCBI Taxonomy" id="1263870"/>
    <lineage>
        <taxon>Bacteria</taxon>
        <taxon>Pseudomonadati</taxon>
        <taxon>Planctomycetota</taxon>
        <taxon>Planctomycetia</taxon>
        <taxon>Pirellulales</taxon>
        <taxon>Pirellulaceae</taxon>
        <taxon>Rhodopirellula</taxon>
    </lineage>
</organism>
<dbReference type="InterPro" id="IPR000863">
    <property type="entry name" value="Sulfotransferase_dom"/>
</dbReference>
<comment type="caution">
    <text evidence="4">The sequence shown here is derived from an EMBL/GenBank/DDBJ whole genome shotgun (WGS) entry which is preliminary data.</text>
</comment>
<dbReference type="Gene3D" id="3.40.50.300">
    <property type="entry name" value="P-loop containing nucleotide triphosphate hydrolases"/>
    <property type="match status" value="1"/>
</dbReference>
<accession>M5UF59</accession>
<keyword evidence="2 4" id="KW-0808">Transferase</keyword>
<dbReference type="PATRIC" id="fig|1263870.3.peg.2211"/>
<gene>
    <name evidence="4" type="ORF">RSSM_02072</name>
</gene>
<evidence type="ECO:0000256" key="1">
    <source>
        <dbReference type="ARBA" id="ARBA00005771"/>
    </source>
</evidence>
<dbReference type="AlphaFoldDB" id="M5UF59"/>
<dbReference type="OrthoDB" id="9804504at2"/>
<dbReference type="EMBL" id="ANOH01000144">
    <property type="protein sequence ID" value="EMI56481.1"/>
    <property type="molecule type" value="Genomic_DNA"/>
</dbReference>
<name>M5UF59_9BACT</name>
<dbReference type="SUPFAM" id="SSF52540">
    <property type="entry name" value="P-loop containing nucleoside triphosphate hydrolases"/>
    <property type="match status" value="1"/>
</dbReference>
<sequence length="290" mass="34157">MRLNQKLSKLVKLHRTHRFTRFRTAISPFSIGRYVRYRTQPPLIVIVGSPHKVGSTWLFQMLETLLKPQYDFEGLVIPRSMRTRGYTDTFTSASAANFVSSSKGRWLFKTHKNIHPDILPICKFVSVHRDLRDACVSMVHFGTHLPTEAGGYQQEIKQLPFKERLHFELERDYNLERAEYWWNFPATARVHYEHLKNDCPAELHSVARALNIENDYCAKQYKHVAERHDFSRVSQRAPGKEVSSAFLRKGIVGDWREKFEEEHIQHFKTALNGRWNKLLIQMGYEEVVDW</sequence>
<evidence type="ECO:0000259" key="3">
    <source>
        <dbReference type="Pfam" id="PF00685"/>
    </source>
</evidence>
<dbReference type="PANTHER" id="PTHR11783">
    <property type="entry name" value="SULFOTRANSFERASE SULT"/>
    <property type="match status" value="1"/>
</dbReference>
<dbReference type="InterPro" id="IPR027417">
    <property type="entry name" value="P-loop_NTPase"/>
</dbReference>
<protein>
    <submittedName>
        <fullName evidence="4">Sulfotransferase</fullName>
    </submittedName>
</protein>
<feature type="domain" description="Sulfotransferase" evidence="3">
    <location>
        <begin position="45"/>
        <end position="270"/>
    </location>
</feature>